<dbReference type="AlphaFoldDB" id="A0A9P4WZB3"/>
<name>A0A9P4WZB3_9PLEO</name>
<dbReference type="InterPro" id="IPR006175">
    <property type="entry name" value="YjgF/YER057c/UK114"/>
</dbReference>
<dbReference type="SUPFAM" id="SSF55298">
    <property type="entry name" value="YjgF-like"/>
    <property type="match status" value="1"/>
</dbReference>
<protein>
    <submittedName>
        <fullName evidence="1">Uncharacterized protein</fullName>
    </submittedName>
</protein>
<dbReference type="Gene3D" id="3.30.1330.40">
    <property type="entry name" value="RutC-like"/>
    <property type="match status" value="1"/>
</dbReference>
<proteinExistence type="predicted"/>
<dbReference type="EMBL" id="SWKV01000003">
    <property type="protein sequence ID" value="KAF3047181.1"/>
    <property type="molecule type" value="Genomic_DNA"/>
</dbReference>
<dbReference type="Pfam" id="PF01042">
    <property type="entry name" value="Ribonuc_L-PSP"/>
    <property type="match status" value="1"/>
</dbReference>
<comment type="caution">
    <text evidence="1">The sequence shown here is derived from an EMBL/GenBank/DDBJ whole genome shotgun (WGS) entry which is preliminary data.</text>
</comment>
<dbReference type="Proteomes" id="UP000758155">
    <property type="component" value="Unassembled WGS sequence"/>
</dbReference>
<dbReference type="InterPro" id="IPR035959">
    <property type="entry name" value="RutC-like_sf"/>
</dbReference>
<keyword evidence="2" id="KW-1185">Reference proteome</keyword>
<evidence type="ECO:0000313" key="1">
    <source>
        <dbReference type="EMBL" id="KAF3047181.1"/>
    </source>
</evidence>
<gene>
    <name evidence="1" type="ORF">E8E12_011573</name>
</gene>
<organism evidence="1 2">
    <name type="scientific">Didymella heteroderae</name>
    <dbReference type="NCBI Taxonomy" id="1769908"/>
    <lineage>
        <taxon>Eukaryota</taxon>
        <taxon>Fungi</taxon>
        <taxon>Dikarya</taxon>
        <taxon>Ascomycota</taxon>
        <taxon>Pezizomycotina</taxon>
        <taxon>Dothideomycetes</taxon>
        <taxon>Pleosporomycetidae</taxon>
        <taxon>Pleosporales</taxon>
        <taxon>Pleosporineae</taxon>
        <taxon>Didymellaceae</taxon>
        <taxon>Didymella</taxon>
    </lineage>
</organism>
<dbReference type="OrthoDB" id="309640at2759"/>
<reference evidence="1" key="1">
    <citation type="submission" date="2019-04" db="EMBL/GenBank/DDBJ databases">
        <title>Sequencing of skin fungus with MAO and IRED activity.</title>
        <authorList>
            <person name="Marsaioli A.J."/>
            <person name="Bonatto J.M.C."/>
            <person name="Reis Junior O."/>
        </authorList>
    </citation>
    <scope>NUCLEOTIDE SEQUENCE</scope>
    <source>
        <strain evidence="1">28M1</strain>
    </source>
</reference>
<accession>A0A9P4WZB3</accession>
<sequence length="74" mass="8379">MSHLQYFDCEGAFAERSRREINYSQAVRIDSRIEISGQGGWDRLTENIPESISDEVNQAFDNMEHAVQLAGGTM</sequence>
<evidence type="ECO:0000313" key="2">
    <source>
        <dbReference type="Proteomes" id="UP000758155"/>
    </source>
</evidence>